<proteinExistence type="predicted"/>
<dbReference type="OrthoDB" id="6664750at2759"/>
<evidence type="ECO:0000313" key="1">
    <source>
        <dbReference type="EMBL" id="VEN41463.1"/>
    </source>
</evidence>
<dbReference type="Proteomes" id="UP000410492">
    <property type="component" value="Unassembled WGS sequence"/>
</dbReference>
<sequence>MADEVISKKDVSVTTTNSYLCRKRGYVDINDQKMEPGDADNSHFEEMYQQDQILKILSSSYQPQEVMVLYKNENFCHDSSNLSCFDDEIEQASRSTYIIQPADFREDTVRIIYFRNEQRAEVVMVKKENAITRFWTWCKEKIDCLKSVEPD</sequence>
<accession>A0A653C1T0</accession>
<name>A0A653C1T0_CALMS</name>
<protein>
    <submittedName>
        <fullName evidence="1">Uncharacterized protein</fullName>
    </submittedName>
</protein>
<reference evidence="1 2" key="1">
    <citation type="submission" date="2019-01" db="EMBL/GenBank/DDBJ databases">
        <authorList>
            <person name="Sayadi A."/>
        </authorList>
    </citation>
    <scope>NUCLEOTIDE SEQUENCE [LARGE SCALE GENOMIC DNA]</scope>
</reference>
<dbReference type="EMBL" id="CAACVG010006756">
    <property type="protein sequence ID" value="VEN41463.1"/>
    <property type="molecule type" value="Genomic_DNA"/>
</dbReference>
<evidence type="ECO:0000313" key="2">
    <source>
        <dbReference type="Proteomes" id="UP000410492"/>
    </source>
</evidence>
<dbReference type="AlphaFoldDB" id="A0A653C1T0"/>
<gene>
    <name evidence="1" type="ORF">CALMAC_LOCUS5272</name>
</gene>
<organism evidence="1 2">
    <name type="scientific">Callosobruchus maculatus</name>
    <name type="common">Southern cowpea weevil</name>
    <name type="synonym">Pulse bruchid</name>
    <dbReference type="NCBI Taxonomy" id="64391"/>
    <lineage>
        <taxon>Eukaryota</taxon>
        <taxon>Metazoa</taxon>
        <taxon>Ecdysozoa</taxon>
        <taxon>Arthropoda</taxon>
        <taxon>Hexapoda</taxon>
        <taxon>Insecta</taxon>
        <taxon>Pterygota</taxon>
        <taxon>Neoptera</taxon>
        <taxon>Endopterygota</taxon>
        <taxon>Coleoptera</taxon>
        <taxon>Polyphaga</taxon>
        <taxon>Cucujiformia</taxon>
        <taxon>Chrysomeloidea</taxon>
        <taxon>Chrysomelidae</taxon>
        <taxon>Bruchinae</taxon>
        <taxon>Bruchini</taxon>
        <taxon>Callosobruchus</taxon>
    </lineage>
</organism>
<keyword evidence="2" id="KW-1185">Reference proteome</keyword>